<dbReference type="EC" id="2.7.7.77" evidence="8"/>
<keyword evidence="10" id="KW-0548">Nucleotidyltransferase</keyword>
<dbReference type="HAMAP" id="MF_00316">
    <property type="entry name" value="MobA"/>
    <property type="match status" value="1"/>
</dbReference>
<evidence type="ECO:0000256" key="8">
    <source>
        <dbReference type="HAMAP-Rule" id="MF_00316"/>
    </source>
</evidence>
<keyword evidence="7 8" id="KW-0501">Molybdenum cofactor biosynthesis</keyword>
<evidence type="ECO:0000313" key="11">
    <source>
        <dbReference type="Proteomes" id="UP001207626"/>
    </source>
</evidence>
<dbReference type="RefSeq" id="WP_087431890.1">
    <property type="nucleotide sequence ID" value="NZ_JAMDLV010000010.1"/>
</dbReference>
<evidence type="ECO:0000256" key="3">
    <source>
        <dbReference type="ARBA" id="ARBA00022723"/>
    </source>
</evidence>
<keyword evidence="11" id="KW-1185">Reference proteome</keyword>
<dbReference type="EMBL" id="JAMDLW010000015">
    <property type="protein sequence ID" value="MCY9520509.1"/>
    <property type="molecule type" value="Genomic_DNA"/>
</dbReference>
<evidence type="ECO:0000259" key="9">
    <source>
        <dbReference type="Pfam" id="PF12804"/>
    </source>
</evidence>
<evidence type="ECO:0000256" key="1">
    <source>
        <dbReference type="ARBA" id="ARBA00022490"/>
    </source>
</evidence>
<dbReference type="PANTHER" id="PTHR19136:SF81">
    <property type="entry name" value="MOLYBDENUM COFACTOR GUANYLYLTRANSFERASE"/>
    <property type="match status" value="1"/>
</dbReference>
<dbReference type="Pfam" id="PF12804">
    <property type="entry name" value="NTP_transf_3"/>
    <property type="match status" value="1"/>
</dbReference>
<dbReference type="SUPFAM" id="SSF53448">
    <property type="entry name" value="Nucleotide-diphospho-sugar transferases"/>
    <property type="match status" value="1"/>
</dbReference>
<dbReference type="Gene3D" id="3.90.550.10">
    <property type="entry name" value="Spore Coat Polysaccharide Biosynthesis Protein SpsA, Chain A"/>
    <property type="match status" value="1"/>
</dbReference>
<proteinExistence type="inferred from homology"/>
<keyword evidence="2 8" id="KW-0808">Transferase</keyword>
<dbReference type="Proteomes" id="UP001207626">
    <property type="component" value="Unassembled WGS sequence"/>
</dbReference>
<evidence type="ECO:0000256" key="4">
    <source>
        <dbReference type="ARBA" id="ARBA00022741"/>
    </source>
</evidence>
<feature type="domain" description="MobA-like NTP transferase" evidence="9">
    <location>
        <begin position="5"/>
        <end position="156"/>
    </location>
</feature>
<sequence>MDTVGIVLAGGLSKRFGSPKAFAQSNGRFYYEVAYEALRSISSHVVVVGRPEFQERFHPKMNVITDAEQFMGCGPLAGIYSAMAAYPAKQYVILPCDMPYMTADVMKSLVKCYAGEDAAAVEADGARHPLVAVFHRRMKDFIHRSLAQGQYSVMRLLAQVDVRWVQGSKLTVDSGHVFQNRNTPE</sequence>
<evidence type="ECO:0000256" key="6">
    <source>
        <dbReference type="ARBA" id="ARBA00023134"/>
    </source>
</evidence>
<dbReference type="InterPro" id="IPR029044">
    <property type="entry name" value="Nucleotide-diphossugar_trans"/>
</dbReference>
<reference evidence="10 11" key="1">
    <citation type="submission" date="2022-05" db="EMBL/GenBank/DDBJ databases">
        <title>Genome Sequencing of Bee-Associated Microbes.</title>
        <authorList>
            <person name="Dunlap C."/>
        </authorList>
    </citation>
    <scope>NUCLEOTIDE SEQUENCE [LARGE SCALE GENOMIC DNA]</scope>
    <source>
        <strain evidence="10 11">NRRL NRS-1438</strain>
    </source>
</reference>
<keyword evidence="4 8" id="KW-0547">Nucleotide-binding</keyword>
<comment type="domain">
    <text evidence="8">The N-terminal domain determines nucleotide recognition and specific binding, while the C-terminal domain determines the specific binding to the target protein.</text>
</comment>
<feature type="binding site" evidence="8">
    <location>
        <begin position="8"/>
        <end position="10"/>
    </location>
    <ligand>
        <name>GTP</name>
        <dbReference type="ChEBI" id="CHEBI:37565"/>
    </ligand>
</feature>
<feature type="binding site" evidence="8">
    <location>
        <position position="20"/>
    </location>
    <ligand>
        <name>GTP</name>
        <dbReference type="ChEBI" id="CHEBI:37565"/>
    </ligand>
</feature>
<keyword evidence="1 8" id="KW-0963">Cytoplasm</keyword>
<feature type="binding site" evidence="8">
    <location>
        <position position="97"/>
    </location>
    <ligand>
        <name>Mg(2+)</name>
        <dbReference type="ChEBI" id="CHEBI:18420"/>
    </ligand>
</feature>
<comment type="caution">
    <text evidence="10">The sequence shown here is derived from an EMBL/GenBank/DDBJ whole genome shotgun (WGS) entry which is preliminary data.</text>
</comment>
<accession>A0ABT4DT19</accession>
<comment type="similarity">
    <text evidence="8">Belongs to the MobA family.</text>
</comment>
<comment type="subcellular location">
    <subcellularLocation>
        <location evidence="8">Cytoplasm</location>
    </subcellularLocation>
</comment>
<feature type="binding site" evidence="8">
    <location>
        <position position="66"/>
    </location>
    <ligand>
        <name>GTP</name>
        <dbReference type="ChEBI" id="CHEBI:37565"/>
    </ligand>
</feature>
<dbReference type="InterPro" id="IPR013482">
    <property type="entry name" value="Molybde_CF_guanTrfase"/>
</dbReference>
<evidence type="ECO:0000256" key="5">
    <source>
        <dbReference type="ARBA" id="ARBA00022842"/>
    </source>
</evidence>
<evidence type="ECO:0000313" key="10">
    <source>
        <dbReference type="EMBL" id="MCY9520509.1"/>
    </source>
</evidence>
<keyword evidence="6 8" id="KW-0342">GTP-binding</keyword>
<comment type="catalytic activity">
    <reaction evidence="8">
        <text>Mo-molybdopterin + GTP + H(+) = Mo-molybdopterin guanine dinucleotide + diphosphate</text>
        <dbReference type="Rhea" id="RHEA:34243"/>
        <dbReference type="ChEBI" id="CHEBI:15378"/>
        <dbReference type="ChEBI" id="CHEBI:33019"/>
        <dbReference type="ChEBI" id="CHEBI:37565"/>
        <dbReference type="ChEBI" id="CHEBI:71302"/>
        <dbReference type="ChEBI" id="CHEBI:71310"/>
        <dbReference type="EC" id="2.7.7.77"/>
    </reaction>
</comment>
<feature type="binding site" evidence="8">
    <location>
        <position position="97"/>
    </location>
    <ligand>
        <name>GTP</name>
        <dbReference type="ChEBI" id="CHEBI:37565"/>
    </ligand>
</feature>
<dbReference type="InterPro" id="IPR025877">
    <property type="entry name" value="MobA-like_NTP_Trfase"/>
</dbReference>
<comment type="caution">
    <text evidence="8">Lacks conserved residue(s) required for the propagation of feature annotation.</text>
</comment>
<dbReference type="CDD" id="cd02503">
    <property type="entry name" value="MobA"/>
    <property type="match status" value="1"/>
</dbReference>
<dbReference type="PANTHER" id="PTHR19136">
    <property type="entry name" value="MOLYBDENUM COFACTOR GUANYLYLTRANSFERASE"/>
    <property type="match status" value="1"/>
</dbReference>
<keyword evidence="5 8" id="KW-0460">Magnesium</keyword>
<keyword evidence="3 8" id="KW-0479">Metal-binding</keyword>
<organism evidence="10 11">
    <name type="scientific">Paenibacillus apiarius</name>
    <dbReference type="NCBI Taxonomy" id="46240"/>
    <lineage>
        <taxon>Bacteria</taxon>
        <taxon>Bacillati</taxon>
        <taxon>Bacillota</taxon>
        <taxon>Bacilli</taxon>
        <taxon>Bacillales</taxon>
        <taxon>Paenibacillaceae</taxon>
        <taxon>Paenibacillus</taxon>
    </lineage>
</organism>
<dbReference type="GO" id="GO:0016779">
    <property type="term" value="F:nucleotidyltransferase activity"/>
    <property type="evidence" value="ECO:0007669"/>
    <property type="project" value="UniProtKB-KW"/>
</dbReference>
<evidence type="ECO:0000256" key="2">
    <source>
        <dbReference type="ARBA" id="ARBA00022679"/>
    </source>
</evidence>
<comment type="function">
    <text evidence="8">Transfers a GMP moiety from GTP to Mo-molybdopterin (Mo-MPT) cofactor (Moco or molybdenum cofactor) to form Mo-molybdopterin guanine dinucleotide (Mo-MGD) cofactor.</text>
</comment>
<gene>
    <name evidence="8" type="primary">mobA</name>
    <name evidence="10" type="ORF">M5X09_12585</name>
</gene>
<protein>
    <recommendedName>
        <fullName evidence="8">Probable molybdenum cofactor guanylyltransferase</fullName>
        <shortName evidence="8">MoCo guanylyltransferase</shortName>
        <ecNumber evidence="8">2.7.7.77</ecNumber>
    </recommendedName>
    <alternativeName>
        <fullName evidence="8">GTP:molybdopterin guanylyltransferase</fullName>
    </alternativeName>
    <alternativeName>
        <fullName evidence="8">Mo-MPT guanylyltransferase</fullName>
    </alternativeName>
    <alternativeName>
        <fullName evidence="8">Molybdopterin guanylyltransferase</fullName>
    </alternativeName>
    <alternativeName>
        <fullName evidence="8">Molybdopterin-guanine dinucleotide synthase</fullName>
        <shortName evidence="8">MGD synthase</shortName>
    </alternativeName>
</protein>
<comment type="cofactor">
    <cofactor evidence="8">
        <name>Mg(2+)</name>
        <dbReference type="ChEBI" id="CHEBI:18420"/>
    </cofactor>
</comment>
<name>A0ABT4DT19_9BACL</name>
<evidence type="ECO:0000256" key="7">
    <source>
        <dbReference type="ARBA" id="ARBA00023150"/>
    </source>
</evidence>